<feature type="non-terminal residue" evidence="3">
    <location>
        <position position="1"/>
    </location>
</feature>
<protein>
    <submittedName>
        <fullName evidence="3">Diguanylate cyclase</fullName>
    </submittedName>
</protein>
<dbReference type="GO" id="GO:0005737">
    <property type="term" value="C:cytoplasm"/>
    <property type="evidence" value="ECO:0007669"/>
    <property type="project" value="TreeGrafter"/>
</dbReference>
<dbReference type="OrthoDB" id="9805474at2"/>
<dbReference type="SUPFAM" id="SSF56112">
    <property type="entry name" value="Protein kinase-like (PK-like)"/>
    <property type="match status" value="1"/>
</dbReference>
<accession>A0A0A0HWT3</accession>
<dbReference type="Proteomes" id="UP000030012">
    <property type="component" value="Unassembled WGS sequence"/>
</dbReference>
<dbReference type="Gene3D" id="1.10.510.10">
    <property type="entry name" value="Transferase(Phosphotransferase) domain 1"/>
    <property type="match status" value="1"/>
</dbReference>
<name>A0A0A0HWT3_CLONO</name>
<dbReference type="Gene3D" id="3.40.50.300">
    <property type="entry name" value="P-loop containing nucleotide triphosphate hydrolases"/>
    <property type="match status" value="1"/>
</dbReference>
<gene>
    <name evidence="3" type="ORF">Z968_12485</name>
</gene>
<dbReference type="AlphaFoldDB" id="A0A0A0HWT3"/>
<dbReference type="EMBL" id="JENJ01000098">
    <property type="protein sequence ID" value="KGM93634.1"/>
    <property type="molecule type" value="Genomic_DNA"/>
</dbReference>
<feature type="non-terminal residue" evidence="3">
    <location>
        <position position="735"/>
    </location>
</feature>
<organism evidence="3 4">
    <name type="scientific">Clostridium novyi A str. 4552</name>
    <dbReference type="NCBI Taxonomy" id="1444289"/>
    <lineage>
        <taxon>Bacteria</taxon>
        <taxon>Bacillati</taxon>
        <taxon>Bacillota</taxon>
        <taxon>Clostridia</taxon>
        <taxon>Eubacteriales</taxon>
        <taxon>Clostridiaceae</taxon>
        <taxon>Clostridium</taxon>
    </lineage>
</organism>
<sequence>YLKGEIKGGLIFKAPEILNGEDSTIESEIYSLGVLAIILFFMKNNVEVDLKTDIHSLINSDFLNYKKLLLNDEIKRIIEKMINNNPTERYHDINEIVNDINKALSTNYKSYNINEIEKINVNIPIVDREYELKRIISEYRFMKEKEGENKCIFVHGETGIGKTKILKEVERILSLDGVNVYSTFPSSNSGRNKNFIEFGKKIICSCRENIGEAYEEEFGKFIPQIGEDKSFISSESMSSFHEKVRLFKIGENFIKEVFKDKSSVIIIDNISVFKKFSLEALEYIYNSKSIKNLIIILSYNEEDLLDPVFFHFINRMNKNNGTVNVPLKGLSFEGTARLIEKLLGLSEYPIKFSKKIYSETYGNPLFIEETIKNLLLNEVLYVKEDTGAWDIAYNGDYDSLPIPRSIEQASINELNKIEAESYFILEFISIFTDGVSQRIIEEFMKKDGLNYDNIIDDLISKGILCKKIEDAGFVYDFCSKILKDLVYNKINEKVEMHREAGEILIKCGEENIENRQEIIYHLEKSNQNIRAVQYYIENANKMISLRNNREALFNLKKACQLLPYRYNDEKIRVLLKMADIYMELFKFKPAQKVLDSAKNIVLETGNKKYEIDILNREGNIYLNKSKYNIALEKIRLVDNILNEEEYQKGFIDSRIILANIYYVKGDYVKVVDTCDDGIDACGDEYIKPKVVLYNIRGKGNMYLKNFDEAVRDYGLVYKKSESVNYKKGIVFAYIN</sequence>
<comment type="caution">
    <text evidence="3">The sequence shown here is derived from an EMBL/GenBank/DDBJ whole genome shotgun (WGS) entry which is preliminary data.</text>
</comment>
<evidence type="ECO:0000313" key="3">
    <source>
        <dbReference type="EMBL" id="KGM93634.1"/>
    </source>
</evidence>
<evidence type="ECO:0000256" key="1">
    <source>
        <dbReference type="ARBA" id="ARBA00022741"/>
    </source>
</evidence>
<dbReference type="PANTHER" id="PTHR16305:SF28">
    <property type="entry name" value="GUANYLATE CYCLASE DOMAIN-CONTAINING PROTEIN"/>
    <property type="match status" value="1"/>
</dbReference>
<keyword evidence="2" id="KW-0067">ATP-binding</keyword>
<dbReference type="SUPFAM" id="SSF52540">
    <property type="entry name" value="P-loop containing nucleoside triphosphate hydrolases"/>
    <property type="match status" value="1"/>
</dbReference>
<dbReference type="InterPro" id="IPR011990">
    <property type="entry name" value="TPR-like_helical_dom_sf"/>
</dbReference>
<proteinExistence type="predicted"/>
<dbReference type="SUPFAM" id="SSF48452">
    <property type="entry name" value="TPR-like"/>
    <property type="match status" value="1"/>
</dbReference>
<dbReference type="Gene3D" id="1.25.40.10">
    <property type="entry name" value="Tetratricopeptide repeat domain"/>
    <property type="match status" value="1"/>
</dbReference>
<dbReference type="GO" id="GO:0004016">
    <property type="term" value="F:adenylate cyclase activity"/>
    <property type="evidence" value="ECO:0007669"/>
    <property type="project" value="TreeGrafter"/>
</dbReference>
<keyword evidence="1" id="KW-0547">Nucleotide-binding</keyword>
<dbReference type="GO" id="GO:0005524">
    <property type="term" value="F:ATP binding"/>
    <property type="evidence" value="ECO:0007669"/>
    <property type="project" value="UniProtKB-KW"/>
</dbReference>
<dbReference type="InterPro" id="IPR011009">
    <property type="entry name" value="Kinase-like_dom_sf"/>
</dbReference>
<dbReference type="InterPro" id="IPR027417">
    <property type="entry name" value="P-loop_NTPase"/>
</dbReference>
<reference evidence="3 4" key="1">
    <citation type="submission" date="2014-01" db="EMBL/GenBank/DDBJ databases">
        <title>Plasmidome dynamics in the species complex Clostridium novyi sensu lato converts strains of independent lineages into distinctly different pathogens.</title>
        <authorList>
            <person name="Skarin H."/>
            <person name="Segerman B."/>
        </authorList>
    </citation>
    <scope>NUCLEOTIDE SEQUENCE [LARGE SCALE GENOMIC DNA]</scope>
    <source>
        <strain evidence="3 4">4552</strain>
    </source>
</reference>
<dbReference type="PANTHER" id="PTHR16305">
    <property type="entry name" value="TESTICULAR SOLUBLE ADENYLYL CYCLASE"/>
    <property type="match status" value="1"/>
</dbReference>
<evidence type="ECO:0000256" key="2">
    <source>
        <dbReference type="ARBA" id="ARBA00022840"/>
    </source>
</evidence>
<evidence type="ECO:0000313" key="4">
    <source>
        <dbReference type="Proteomes" id="UP000030012"/>
    </source>
</evidence>